<gene>
    <name evidence="1" type="ordered locus">PAE1102</name>
</gene>
<dbReference type="PATRIC" id="fig|178306.9.peg.817"/>
<dbReference type="SUPFAM" id="SSF88723">
    <property type="entry name" value="PIN domain-like"/>
    <property type="match status" value="1"/>
</dbReference>
<proteinExistence type="predicted"/>
<evidence type="ECO:0000313" key="1">
    <source>
        <dbReference type="EMBL" id="AAL63256.1"/>
    </source>
</evidence>
<sequence>MRSLGSKRSLYLRLFRHGLELSELLDGVARGLRAPSEIKILADTSIILASMLLEERDRVIMLSISDLLEGLSRLQIPVLVSSTTIFDAWSALAKRAIRQDLLPAKIISMIESFISSPSNIIVLIHKATPLVEGRLNIKWEPLTHEDVYAASEATSTNMLKELGIHDIFIVSTAKRLGAYLLTADRKLRFLKYAVLDKGVMVVIPCSWVIASYYRKHVGPRYVQSQRAVDIFQYVVEKESRIKSLVNRFEQCMR</sequence>
<accession>Q8ZXU0</accession>
<name>Q8ZXU0_PYRAE</name>
<dbReference type="HOGENOM" id="CLU_1096740_0_0_2"/>
<keyword evidence="2" id="KW-1185">Reference proteome</keyword>
<protein>
    <recommendedName>
        <fullName evidence="3">PIN domain-containing protein</fullName>
    </recommendedName>
</protein>
<organism evidence="1 2">
    <name type="scientific">Pyrobaculum aerophilum (strain ATCC 51768 / DSM 7523 / JCM 9630 / CIP 104966 / NBRC 100827 / IM2)</name>
    <dbReference type="NCBI Taxonomy" id="178306"/>
    <lineage>
        <taxon>Archaea</taxon>
        <taxon>Thermoproteota</taxon>
        <taxon>Thermoprotei</taxon>
        <taxon>Thermoproteales</taxon>
        <taxon>Thermoproteaceae</taxon>
        <taxon>Pyrobaculum</taxon>
    </lineage>
</organism>
<evidence type="ECO:0000313" key="2">
    <source>
        <dbReference type="Proteomes" id="UP000002439"/>
    </source>
</evidence>
<dbReference type="InParanoid" id="Q8ZXU0"/>
<evidence type="ECO:0008006" key="3">
    <source>
        <dbReference type="Google" id="ProtNLM"/>
    </source>
</evidence>
<dbReference type="KEGG" id="pai:PAE1102"/>
<dbReference type="Gene3D" id="3.40.50.1010">
    <property type="entry name" value="5'-nuclease"/>
    <property type="match status" value="1"/>
</dbReference>
<dbReference type="EnsemblBacteria" id="AAL63256">
    <property type="protein sequence ID" value="AAL63256"/>
    <property type="gene ID" value="PAE1102"/>
</dbReference>
<reference evidence="1 2" key="1">
    <citation type="journal article" date="2002" name="Proc. Natl. Acad. Sci. U.S.A.">
        <title>Genome sequence of the hyperthermophilic crenarchaeon Pyrobaculum aerophilum.</title>
        <authorList>
            <person name="Fitz-Gibbon S.T."/>
            <person name="Ladner H."/>
            <person name="Kim U.J."/>
            <person name="Stetter K.O."/>
            <person name="Simon M.I."/>
            <person name="Miller J.H."/>
        </authorList>
    </citation>
    <scope>NUCLEOTIDE SEQUENCE [LARGE SCALE GENOMIC DNA]</scope>
    <source>
        <strain evidence="2">ATCC 51768 / DSM 7523 / JCM 9630 / CIP 104966 / NBRC 100827 / IM2</strain>
    </source>
</reference>
<dbReference type="AlphaFoldDB" id="Q8ZXU0"/>
<dbReference type="eggNOG" id="arCOG07013">
    <property type="taxonomic scope" value="Archaea"/>
</dbReference>
<dbReference type="Proteomes" id="UP000002439">
    <property type="component" value="Chromosome"/>
</dbReference>
<dbReference type="STRING" id="178306.PAE1102"/>
<dbReference type="EMBL" id="AE009441">
    <property type="protein sequence ID" value="AAL63256.1"/>
    <property type="molecule type" value="Genomic_DNA"/>
</dbReference>
<dbReference type="InterPro" id="IPR029060">
    <property type="entry name" value="PIN-like_dom_sf"/>
</dbReference>